<evidence type="ECO:0008006" key="4">
    <source>
        <dbReference type="Google" id="ProtNLM"/>
    </source>
</evidence>
<proteinExistence type="predicted"/>
<organism evidence="2 3">
    <name type="scientific">Actinocrispum wychmicini</name>
    <dbReference type="NCBI Taxonomy" id="1213861"/>
    <lineage>
        <taxon>Bacteria</taxon>
        <taxon>Bacillati</taxon>
        <taxon>Actinomycetota</taxon>
        <taxon>Actinomycetes</taxon>
        <taxon>Pseudonocardiales</taxon>
        <taxon>Pseudonocardiaceae</taxon>
        <taxon>Actinocrispum</taxon>
    </lineage>
</organism>
<name>A0A4R2J999_9PSEU</name>
<evidence type="ECO:0000313" key="2">
    <source>
        <dbReference type="EMBL" id="TCO55883.1"/>
    </source>
</evidence>
<dbReference type="RefSeq" id="WP_132122038.1">
    <property type="nucleotide sequence ID" value="NZ_SLWS01000007.1"/>
</dbReference>
<evidence type="ECO:0000256" key="1">
    <source>
        <dbReference type="SAM" id="Coils"/>
    </source>
</evidence>
<keyword evidence="3" id="KW-1185">Reference proteome</keyword>
<accession>A0A4R2J999</accession>
<dbReference type="AlphaFoldDB" id="A0A4R2J999"/>
<dbReference type="OrthoDB" id="3638744at2"/>
<sequence>MDKQQHFELLRDSAVKVKELQEQLQHIRNREAELKARRGKVLEELRVARDVRVNALEELTAARDLRVQRMTAAIDDNVPKAQIARELGMDRTNLYKLLNDFEPDTQ</sequence>
<dbReference type="Proteomes" id="UP000295680">
    <property type="component" value="Unassembled WGS sequence"/>
</dbReference>
<feature type="coiled-coil region" evidence="1">
    <location>
        <begin position="10"/>
        <end position="37"/>
    </location>
</feature>
<comment type="caution">
    <text evidence="2">The sequence shown here is derived from an EMBL/GenBank/DDBJ whole genome shotgun (WGS) entry which is preliminary data.</text>
</comment>
<keyword evidence="1" id="KW-0175">Coiled coil</keyword>
<protein>
    <recommendedName>
        <fullName evidence="4">Homeodomain-like domain-containing protein</fullName>
    </recommendedName>
</protein>
<dbReference type="EMBL" id="SLWS01000007">
    <property type="protein sequence ID" value="TCO55883.1"/>
    <property type="molecule type" value="Genomic_DNA"/>
</dbReference>
<evidence type="ECO:0000313" key="3">
    <source>
        <dbReference type="Proteomes" id="UP000295680"/>
    </source>
</evidence>
<reference evidence="2 3" key="1">
    <citation type="submission" date="2019-03" db="EMBL/GenBank/DDBJ databases">
        <title>Genomic Encyclopedia of Type Strains, Phase IV (KMG-IV): sequencing the most valuable type-strain genomes for metagenomic binning, comparative biology and taxonomic classification.</title>
        <authorList>
            <person name="Goeker M."/>
        </authorList>
    </citation>
    <scope>NUCLEOTIDE SEQUENCE [LARGE SCALE GENOMIC DNA]</scope>
    <source>
        <strain evidence="2 3">DSM 45934</strain>
    </source>
</reference>
<gene>
    <name evidence="2" type="ORF">EV192_107306</name>
</gene>